<evidence type="ECO:0000256" key="8">
    <source>
        <dbReference type="ARBA" id="ARBA00022989"/>
    </source>
</evidence>
<dbReference type="PROSITE" id="PS50068">
    <property type="entry name" value="LDLRA_2"/>
    <property type="match status" value="5"/>
</dbReference>
<evidence type="ECO:0000256" key="3">
    <source>
        <dbReference type="ARBA" id="ARBA00022536"/>
    </source>
</evidence>
<evidence type="ECO:0000256" key="11">
    <source>
        <dbReference type="ARBA" id="ARBA00023170"/>
    </source>
</evidence>
<dbReference type="PANTHER" id="PTHR22722:SF14">
    <property type="entry name" value="MEGALIN, ISOFORM A"/>
    <property type="match status" value="1"/>
</dbReference>
<dbReference type="SUPFAM" id="SSF57424">
    <property type="entry name" value="LDL receptor-like module"/>
    <property type="match status" value="5"/>
</dbReference>
<dbReference type="STRING" id="53326.A0A016VB49"/>
<keyword evidence="5" id="KW-0812">Transmembrane</keyword>
<dbReference type="GO" id="GO:0016324">
    <property type="term" value="C:apical plasma membrane"/>
    <property type="evidence" value="ECO:0007669"/>
    <property type="project" value="TreeGrafter"/>
</dbReference>
<keyword evidence="9" id="KW-0472">Membrane</keyword>
<keyword evidence="3" id="KW-0245">EGF-like domain</keyword>
<evidence type="ECO:0000256" key="12">
    <source>
        <dbReference type="ARBA" id="ARBA00023180"/>
    </source>
</evidence>
<feature type="domain" description="Complement Clr-like EGF" evidence="16">
    <location>
        <begin position="325"/>
        <end position="342"/>
    </location>
</feature>
<evidence type="ECO:0000256" key="7">
    <source>
        <dbReference type="ARBA" id="ARBA00022737"/>
    </source>
</evidence>
<evidence type="ECO:0000256" key="13">
    <source>
        <dbReference type="PROSITE-ProRule" id="PRU00124"/>
    </source>
</evidence>
<feature type="disulfide bond" evidence="13">
    <location>
        <begin position="194"/>
        <end position="209"/>
    </location>
</feature>
<evidence type="ECO:0000313" key="17">
    <source>
        <dbReference type="EMBL" id="EYC24640.1"/>
    </source>
</evidence>
<dbReference type="OrthoDB" id="9990982at2759"/>
<evidence type="ECO:0000256" key="1">
    <source>
        <dbReference type="ARBA" id="ARBA00004167"/>
    </source>
</evidence>
<dbReference type="GO" id="GO:0012505">
    <property type="term" value="C:endomembrane system"/>
    <property type="evidence" value="ECO:0007669"/>
    <property type="project" value="UniProtKB-SubCell"/>
</dbReference>
<dbReference type="Gene3D" id="4.10.400.10">
    <property type="entry name" value="Low-density Lipoprotein Receptor"/>
    <property type="match status" value="5"/>
</dbReference>
<accession>A0A016VB49</accession>
<feature type="signal peptide" evidence="15">
    <location>
        <begin position="1"/>
        <end position="17"/>
    </location>
</feature>
<feature type="repeat" description="LDL-receptor class B" evidence="14">
    <location>
        <begin position="495"/>
        <end position="539"/>
    </location>
</feature>
<reference evidence="18" key="1">
    <citation type="journal article" date="2015" name="Nat. Genet.">
        <title>The genome and transcriptome of the zoonotic hookworm Ancylostoma ceylanicum identify infection-specific gene families.</title>
        <authorList>
            <person name="Schwarz E.M."/>
            <person name="Hu Y."/>
            <person name="Antoshechkin I."/>
            <person name="Miller M.M."/>
            <person name="Sternberg P.W."/>
            <person name="Aroian R.V."/>
        </authorList>
    </citation>
    <scope>NUCLEOTIDE SEQUENCE</scope>
    <source>
        <strain evidence="18">HY135</strain>
    </source>
</reference>
<comment type="caution">
    <text evidence="17">The sequence shown here is derived from an EMBL/GenBank/DDBJ whole genome shotgun (WGS) entry which is preliminary data.</text>
</comment>
<feature type="chain" id="PRO_5001490506" description="Complement Clr-like EGF domain-containing protein" evidence="15">
    <location>
        <begin position="18"/>
        <end position="588"/>
    </location>
</feature>
<comment type="caution">
    <text evidence="13">Lacks conserved residue(s) required for the propagation of feature annotation.</text>
</comment>
<dbReference type="PANTHER" id="PTHR22722">
    <property type="entry name" value="LOW-DENSITY LIPOPROTEIN RECEPTOR-RELATED PROTEIN 2-RELATED"/>
    <property type="match status" value="1"/>
</dbReference>
<keyword evidence="7" id="KW-0677">Repeat</keyword>
<comment type="subcellular location">
    <subcellularLocation>
        <location evidence="2">Endomembrane system</location>
    </subcellularLocation>
    <subcellularLocation>
        <location evidence="1">Membrane</location>
        <topology evidence="1">Single-pass membrane protein</topology>
    </subcellularLocation>
</comment>
<feature type="disulfide bond" evidence="13">
    <location>
        <begin position="69"/>
        <end position="81"/>
    </location>
</feature>
<dbReference type="InterPro" id="IPR011042">
    <property type="entry name" value="6-blade_b-propeller_TolB-like"/>
</dbReference>
<dbReference type="Pfam" id="PF12662">
    <property type="entry name" value="cEGF"/>
    <property type="match status" value="1"/>
</dbReference>
<keyword evidence="11" id="KW-0675">Receptor</keyword>
<dbReference type="InterPro" id="IPR023415">
    <property type="entry name" value="LDLR_class-A_CS"/>
</dbReference>
<evidence type="ECO:0000256" key="9">
    <source>
        <dbReference type="ARBA" id="ARBA00023136"/>
    </source>
</evidence>
<dbReference type="AlphaFoldDB" id="A0A016VB49"/>
<evidence type="ECO:0000259" key="16">
    <source>
        <dbReference type="Pfam" id="PF12662"/>
    </source>
</evidence>
<dbReference type="CDD" id="cd00112">
    <property type="entry name" value="LDLa"/>
    <property type="match status" value="5"/>
</dbReference>
<dbReference type="SMART" id="SM00135">
    <property type="entry name" value="LY"/>
    <property type="match status" value="3"/>
</dbReference>
<evidence type="ECO:0000256" key="10">
    <source>
        <dbReference type="ARBA" id="ARBA00023157"/>
    </source>
</evidence>
<evidence type="ECO:0000256" key="15">
    <source>
        <dbReference type="SAM" id="SignalP"/>
    </source>
</evidence>
<keyword evidence="8" id="KW-1133">Transmembrane helix</keyword>
<dbReference type="GO" id="GO:0006898">
    <property type="term" value="P:receptor-mediated endocytosis"/>
    <property type="evidence" value="ECO:0007669"/>
    <property type="project" value="TreeGrafter"/>
</dbReference>
<dbReference type="SMART" id="SM00192">
    <property type="entry name" value="LDLa"/>
    <property type="match status" value="5"/>
</dbReference>
<dbReference type="InterPro" id="IPR002172">
    <property type="entry name" value="LDrepeatLR_classA_rpt"/>
</dbReference>
<evidence type="ECO:0000256" key="2">
    <source>
        <dbReference type="ARBA" id="ARBA00004308"/>
    </source>
</evidence>
<feature type="disulfide bond" evidence="13">
    <location>
        <begin position="130"/>
        <end position="148"/>
    </location>
</feature>
<dbReference type="SUPFAM" id="SSF63825">
    <property type="entry name" value="YWTD domain"/>
    <property type="match status" value="1"/>
</dbReference>
<evidence type="ECO:0000256" key="6">
    <source>
        <dbReference type="ARBA" id="ARBA00022729"/>
    </source>
</evidence>
<dbReference type="Gene3D" id="2.10.25.10">
    <property type="entry name" value="Laminin"/>
    <property type="match status" value="1"/>
</dbReference>
<dbReference type="GO" id="GO:0042562">
    <property type="term" value="F:hormone binding"/>
    <property type="evidence" value="ECO:0007669"/>
    <property type="project" value="TreeGrafter"/>
</dbReference>
<dbReference type="InterPro" id="IPR051221">
    <property type="entry name" value="LDLR-related"/>
</dbReference>
<keyword evidence="18" id="KW-1185">Reference proteome</keyword>
<dbReference type="EMBL" id="JARK01001349">
    <property type="protein sequence ID" value="EYC24640.1"/>
    <property type="molecule type" value="Genomic_DNA"/>
</dbReference>
<feature type="disulfide bond" evidence="13">
    <location>
        <begin position="88"/>
        <end position="103"/>
    </location>
</feature>
<evidence type="ECO:0000256" key="14">
    <source>
        <dbReference type="PROSITE-ProRule" id="PRU00461"/>
    </source>
</evidence>
<dbReference type="Pfam" id="PF00057">
    <property type="entry name" value="Ldl_recept_a"/>
    <property type="match status" value="5"/>
</dbReference>
<dbReference type="InterPro" id="IPR036055">
    <property type="entry name" value="LDL_receptor-like_sf"/>
</dbReference>
<feature type="disulfide bond" evidence="13">
    <location>
        <begin position="142"/>
        <end position="157"/>
    </location>
</feature>
<dbReference type="Gene3D" id="2.120.10.30">
    <property type="entry name" value="TolB, C-terminal domain"/>
    <property type="match status" value="1"/>
</dbReference>
<feature type="disulfide bond" evidence="13">
    <location>
        <begin position="76"/>
        <end position="94"/>
    </location>
</feature>
<dbReference type="GO" id="GO:0043235">
    <property type="term" value="C:receptor complex"/>
    <property type="evidence" value="ECO:0007669"/>
    <property type="project" value="TreeGrafter"/>
</dbReference>
<keyword evidence="10 13" id="KW-1015">Disulfide bond</keyword>
<dbReference type="InterPro" id="IPR026823">
    <property type="entry name" value="cEGF"/>
</dbReference>
<proteinExistence type="predicted"/>
<keyword evidence="12" id="KW-0325">Glycoprotein</keyword>
<dbReference type="PROSITE" id="PS01209">
    <property type="entry name" value="LDLRA_1"/>
    <property type="match status" value="3"/>
</dbReference>
<keyword evidence="6 15" id="KW-0732">Signal</keyword>
<dbReference type="PRINTS" id="PR00261">
    <property type="entry name" value="LDLRECEPTOR"/>
</dbReference>
<dbReference type="InterPro" id="IPR000033">
    <property type="entry name" value="LDLR_classB_rpt"/>
</dbReference>
<organism evidence="17 18">
    <name type="scientific">Ancylostoma ceylanicum</name>
    <dbReference type="NCBI Taxonomy" id="53326"/>
    <lineage>
        <taxon>Eukaryota</taxon>
        <taxon>Metazoa</taxon>
        <taxon>Ecdysozoa</taxon>
        <taxon>Nematoda</taxon>
        <taxon>Chromadorea</taxon>
        <taxon>Rhabditida</taxon>
        <taxon>Rhabditina</taxon>
        <taxon>Rhabditomorpha</taxon>
        <taxon>Strongyloidea</taxon>
        <taxon>Ancylostomatidae</taxon>
        <taxon>Ancylostomatinae</taxon>
        <taxon>Ancylostoma</taxon>
    </lineage>
</organism>
<keyword evidence="4" id="KW-0254">Endocytosis</keyword>
<gene>
    <name evidence="17" type="primary">Acey_s0013.g2023</name>
    <name evidence="17" type="synonym">Acey-rme-2</name>
    <name evidence="17" type="ORF">Y032_0013g2023</name>
</gene>
<name>A0A016VB49_9BILA</name>
<feature type="disulfide bond" evidence="13">
    <location>
        <begin position="123"/>
        <end position="135"/>
    </location>
</feature>
<dbReference type="PROSITE" id="PS51120">
    <property type="entry name" value="LDLRB"/>
    <property type="match status" value="1"/>
</dbReference>
<evidence type="ECO:0000256" key="4">
    <source>
        <dbReference type="ARBA" id="ARBA00022583"/>
    </source>
</evidence>
<protein>
    <recommendedName>
        <fullName evidence="16">Complement Clr-like EGF domain-containing protein</fullName>
    </recommendedName>
</protein>
<feature type="disulfide bond" evidence="13">
    <location>
        <begin position="48"/>
        <end position="63"/>
    </location>
</feature>
<sequence>MSISPIIFLLGLHLVQALPATLTCNNSTQFDCETNGDPHRCIPLEWLCDGLKDCRNGLDESNCSYLHACPAGNFICRSGDCVSGKFKCDGEIDCPGGEDEKGCDYPGSFGSAVKAGSPSMMDCPDHMFHCSHGPCVARVYVCDGEEDCPLGDDEKNCTQSTRADTRRSHELTSCDPGMILCADHMACFPKHWVCDGEPDCLDGSDESDCELSVDNFLEETVTELCRPGEHKCSGGRICIARNRTCDGSIDCPDGDDEGPLCNECRTRSIPCEYNCVNTPLGKPSNLATGVSQSKLHASFLTRVIYDATIEDTETMVITIKCEGKYQCACAPGYRLGADGHSCRLDRDHEGMLFVALGHEVRSMPLFDSRTSTSGYETAQLVGSLGVVRSIDYLYKEQLLYLTISSSNLNGEIAVSSGGLLRVIRENIAGVGQVAVDWIGGNIFFTQRYPSLTPGISVCTEDGFFCRQIVKGEPADPVDAGKKQQYRGIALHPQRGAMVWIESYGSRHRIVSANMDGKNIRTLVNNKLEYPTGLSIDLIRSDVYFGDVERQMIERVNMDTKERIVVLTQGVHHPYDVRYFNGFLYWTDW</sequence>
<evidence type="ECO:0000313" key="18">
    <source>
        <dbReference type="Proteomes" id="UP000024635"/>
    </source>
</evidence>
<evidence type="ECO:0000256" key="5">
    <source>
        <dbReference type="ARBA" id="ARBA00022692"/>
    </source>
</evidence>
<dbReference type="Proteomes" id="UP000024635">
    <property type="component" value="Unassembled WGS sequence"/>
</dbReference>